<accession>A0ABR3CTM0</accession>
<evidence type="ECO:0000313" key="2">
    <source>
        <dbReference type="EMBL" id="KAL0264247.1"/>
    </source>
</evidence>
<reference evidence="2 3" key="1">
    <citation type="submission" date="2024-02" db="EMBL/GenBank/DDBJ databases">
        <title>De novo assembly and annotation of 12 fungi associated with fruit tree decline syndrome in Ontario, Canada.</title>
        <authorList>
            <person name="Sulman M."/>
            <person name="Ellouze W."/>
            <person name="Ilyukhin E."/>
        </authorList>
    </citation>
    <scope>NUCLEOTIDE SEQUENCE [LARGE SCALE GENOMIC DNA]</scope>
    <source>
        <strain evidence="2 3">FDS-637</strain>
    </source>
</reference>
<organism evidence="2 3">
    <name type="scientific">Diplodia seriata</name>
    <dbReference type="NCBI Taxonomy" id="420778"/>
    <lineage>
        <taxon>Eukaryota</taxon>
        <taxon>Fungi</taxon>
        <taxon>Dikarya</taxon>
        <taxon>Ascomycota</taxon>
        <taxon>Pezizomycotina</taxon>
        <taxon>Dothideomycetes</taxon>
        <taxon>Dothideomycetes incertae sedis</taxon>
        <taxon>Botryosphaeriales</taxon>
        <taxon>Botryosphaeriaceae</taxon>
        <taxon>Diplodia</taxon>
    </lineage>
</organism>
<sequence>MADNPPSSDTTGVQPHNPNIEDTAPQERNNVLYIDVGGHHGPIRIIGSQLTIMLDSAEKYYRGLTDLIREYAFTNDDLDGDYLIPFVIKEYFYELLLMIERNHPDIAKSIYDTDYNPFGYLEAEEYVPVHQYLTWKYENDAKSTYEQYQEYIKLVPKRYNSKTDVLPMGEGEVLECWSDAYEEFINANGPIPDSKKAFCDALYKEYTRVSEPFYGWG</sequence>
<name>A0ABR3CTM0_9PEZI</name>
<feature type="region of interest" description="Disordered" evidence="1">
    <location>
        <begin position="1"/>
        <end position="26"/>
    </location>
</feature>
<protein>
    <submittedName>
        <fullName evidence="2">Uncharacterized protein</fullName>
    </submittedName>
</protein>
<gene>
    <name evidence="2" type="ORF">SLS55_000194</name>
</gene>
<dbReference type="RefSeq" id="XP_066636987.1">
    <property type="nucleotide sequence ID" value="XM_066771708.1"/>
</dbReference>
<dbReference type="GeneID" id="92004279"/>
<evidence type="ECO:0000313" key="3">
    <source>
        <dbReference type="Proteomes" id="UP001430584"/>
    </source>
</evidence>
<feature type="compositionally biased region" description="Polar residues" evidence="1">
    <location>
        <begin position="1"/>
        <end position="17"/>
    </location>
</feature>
<dbReference type="EMBL" id="JAJVCZ030000001">
    <property type="protein sequence ID" value="KAL0264247.1"/>
    <property type="molecule type" value="Genomic_DNA"/>
</dbReference>
<evidence type="ECO:0000256" key="1">
    <source>
        <dbReference type="SAM" id="MobiDB-lite"/>
    </source>
</evidence>
<proteinExistence type="predicted"/>
<keyword evidence="3" id="KW-1185">Reference proteome</keyword>
<dbReference type="Proteomes" id="UP001430584">
    <property type="component" value="Unassembled WGS sequence"/>
</dbReference>
<comment type="caution">
    <text evidence="2">The sequence shown here is derived from an EMBL/GenBank/DDBJ whole genome shotgun (WGS) entry which is preliminary data.</text>
</comment>